<dbReference type="InterPro" id="IPR005467">
    <property type="entry name" value="His_kinase_dom"/>
</dbReference>
<dbReference type="PROSITE" id="PS50112">
    <property type="entry name" value="PAS"/>
    <property type="match status" value="1"/>
</dbReference>
<evidence type="ECO:0000313" key="7">
    <source>
        <dbReference type="EMBL" id="MDC8016140.1"/>
    </source>
</evidence>
<comment type="caution">
    <text evidence="7">The sequence shown here is derived from an EMBL/GenBank/DDBJ whole genome shotgun (WGS) entry which is preliminary data.</text>
</comment>
<dbReference type="GO" id="GO:0005524">
    <property type="term" value="F:ATP binding"/>
    <property type="evidence" value="ECO:0007669"/>
    <property type="project" value="UniProtKB-KW"/>
</dbReference>
<evidence type="ECO:0000256" key="3">
    <source>
        <dbReference type="SAM" id="Coils"/>
    </source>
</evidence>
<evidence type="ECO:0000256" key="1">
    <source>
        <dbReference type="ARBA" id="ARBA00000085"/>
    </source>
</evidence>
<sequence length="452" mass="49413">MSAKATDARRGASPVSQLDFFERRIYLGTLAVVVPAGTALVVLLVASPFAREPAAWIALALLAAATLALVRWQFRRVVYPLYSLAALLEALREGDYSLRARRDGVFGSIIYDVNALAEELQRERHRIEETSRMLAKTLEALDCAVFVFDADDRLRLRNSAAQRLFAEDRERLFGRRADELGLAALFDGPSGRLVAHTFPTGAGRYEVSHSALRHDGRQGRLLVVNDVARVLRDEERLAWQRLLRVLGHEVNNSLAPIRSLAETLASLVEIDPPPVDLADDLRAGLEVIGSRAGALARFLSGYSRLARLPAPQRRAADLPQIVEKVARLEQRLCVLVEQGPPVAIDADADQIEQALINLVRNAVEAAPTSGAVRLRWRLDGEYAQIDVEDDGPGPPNSENMFVPFFTTKPGGSGIGLALTKQIADAHDGSIELVARHAPGGTIARLRIPLPRA</sequence>
<dbReference type="InterPro" id="IPR003594">
    <property type="entry name" value="HATPase_dom"/>
</dbReference>
<keyword evidence="4" id="KW-1133">Transmembrane helix</keyword>
<dbReference type="SMART" id="SM00387">
    <property type="entry name" value="HATPase_c"/>
    <property type="match status" value="1"/>
</dbReference>
<dbReference type="InterPro" id="IPR035965">
    <property type="entry name" value="PAS-like_dom_sf"/>
</dbReference>
<dbReference type="InterPro" id="IPR004358">
    <property type="entry name" value="Sig_transdc_His_kin-like_C"/>
</dbReference>
<keyword evidence="8" id="KW-1185">Reference proteome</keyword>
<dbReference type="SUPFAM" id="SSF55874">
    <property type="entry name" value="ATPase domain of HSP90 chaperone/DNA topoisomerase II/histidine kinase"/>
    <property type="match status" value="1"/>
</dbReference>
<dbReference type="InterPro" id="IPR036890">
    <property type="entry name" value="HATPase_C_sf"/>
</dbReference>
<dbReference type="Gene3D" id="3.30.565.10">
    <property type="entry name" value="Histidine kinase-like ATPase, C-terminal domain"/>
    <property type="match status" value="1"/>
</dbReference>
<dbReference type="AlphaFoldDB" id="A0A9X4BJA5"/>
<keyword evidence="4" id="KW-0472">Membrane</keyword>
<dbReference type="GO" id="GO:0004673">
    <property type="term" value="F:protein histidine kinase activity"/>
    <property type="evidence" value="ECO:0007669"/>
    <property type="project" value="UniProtKB-EC"/>
</dbReference>
<feature type="domain" description="Histidine kinase" evidence="5">
    <location>
        <begin position="245"/>
        <end position="451"/>
    </location>
</feature>
<reference evidence="7" key="1">
    <citation type="submission" date="2023-02" db="EMBL/GenBank/DDBJ databases">
        <title>Tahibacter soli sp. nov. isolated from soil.</title>
        <authorList>
            <person name="Baek J.H."/>
            <person name="Lee J.K."/>
            <person name="Choi D.G."/>
            <person name="Jeon C.O."/>
        </authorList>
    </citation>
    <scope>NUCLEOTIDE SEQUENCE</scope>
    <source>
        <strain evidence="7">BL</strain>
    </source>
</reference>
<dbReference type="PRINTS" id="PR00344">
    <property type="entry name" value="BCTRLSENSOR"/>
</dbReference>
<dbReference type="Proteomes" id="UP001139971">
    <property type="component" value="Unassembled WGS sequence"/>
</dbReference>
<evidence type="ECO:0000256" key="2">
    <source>
        <dbReference type="ARBA" id="ARBA00012438"/>
    </source>
</evidence>
<comment type="catalytic activity">
    <reaction evidence="1">
        <text>ATP + protein L-histidine = ADP + protein N-phospho-L-histidine.</text>
        <dbReference type="EC" id="2.7.13.3"/>
    </reaction>
</comment>
<dbReference type="PROSITE" id="PS50109">
    <property type="entry name" value="HIS_KIN"/>
    <property type="match status" value="1"/>
</dbReference>
<feature type="domain" description="PAS" evidence="6">
    <location>
        <begin position="130"/>
        <end position="175"/>
    </location>
</feature>
<dbReference type="EMBL" id="JAOVZO020000023">
    <property type="protein sequence ID" value="MDC8016140.1"/>
    <property type="molecule type" value="Genomic_DNA"/>
</dbReference>
<dbReference type="Pfam" id="PF02518">
    <property type="entry name" value="HATPase_c"/>
    <property type="match status" value="1"/>
</dbReference>
<keyword evidence="3" id="KW-0175">Coiled coil</keyword>
<evidence type="ECO:0000259" key="6">
    <source>
        <dbReference type="PROSITE" id="PS50112"/>
    </source>
</evidence>
<feature type="transmembrane region" description="Helical" evidence="4">
    <location>
        <begin position="25"/>
        <end position="47"/>
    </location>
</feature>
<proteinExistence type="predicted"/>
<keyword evidence="7" id="KW-0547">Nucleotide-binding</keyword>
<feature type="coiled-coil region" evidence="3">
    <location>
        <begin position="110"/>
        <end position="137"/>
    </location>
</feature>
<evidence type="ECO:0000256" key="4">
    <source>
        <dbReference type="SAM" id="Phobius"/>
    </source>
</evidence>
<keyword evidence="7" id="KW-0067">ATP-binding</keyword>
<accession>A0A9X4BJA5</accession>
<dbReference type="SUPFAM" id="SSF55785">
    <property type="entry name" value="PYP-like sensor domain (PAS domain)"/>
    <property type="match status" value="1"/>
</dbReference>
<dbReference type="PANTHER" id="PTHR43065:SF51">
    <property type="entry name" value="HISTIDINE KINASE"/>
    <property type="match status" value="1"/>
</dbReference>
<protein>
    <recommendedName>
        <fullName evidence="2">histidine kinase</fullName>
        <ecNumber evidence="2">2.7.13.3</ecNumber>
    </recommendedName>
</protein>
<organism evidence="7 8">
    <name type="scientific">Tahibacter soli</name>
    <dbReference type="NCBI Taxonomy" id="2983605"/>
    <lineage>
        <taxon>Bacteria</taxon>
        <taxon>Pseudomonadati</taxon>
        <taxon>Pseudomonadota</taxon>
        <taxon>Gammaproteobacteria</taxon>
        <taxon>Lysobacterales</taxon>
        <taxon>Rhodanobacteraceae</taxon>
        <taxon>Tahibacter</taxon>
    </lineage>
</organism>
<dbReference type="RefSeq" id="WP_263542573.1">
    <property type="nucleotide sequence ID" value="NZ_JAOVZO020000023.1"/>
</dbReference>
<gene>
    <name evidence="7" type="ORF">OD750_026740</name>
</gene>
<feature type="transmembrane region" description="Helical" evidence="4">
    <location>
        <begin position="53"/>
        <end position="72"/>
    </location>
</feature>
<evidence type="ECO:0000259" key="5">
    <source>
        <dbReference type="PROSITE" id="PS50109"/>
    </source>
</evidence>
<dbReference type="EC" id="2.7.13.3" evidence="2"/>
<name>A0A9X4BJA5_9GAMM</name>
<dbReference type="PANTHER" id="PTHR43065">
    <property type="entry name" value="SENSOR HISTIDINE KINASE"/>
    <property type="match status" value="1"/>
</dbReference>
<keyword evidence="4" id="KW-0812">Transmembrane</keyword>
<dbReference type="InterPro" id="IPR000014">
    <property type="entry name" value="PAS"/>
</dbReference>
<dbReference type="Gene3D" id="3.30.450.20">
    <property type="entry name" value="PAS domain"/>
    <property type="match status" value="1"/>
</dbReference>
<evidence type="ECO:0000313" key="8">
    <source>
        <dbReference type="Proteomes" id="UP001139971"/>
    </source>
</evidence>